<dbReference type="RefSeq" id="WP_024332406.1">
    <property type="nucleotide sequence ID" value="NZ_CP118948.1"/>
</dbReference>
<name>A0A2I1IMQ9_9ACTO</name>
<dbReference type="InterPro" id="IPR036390">
    <property type="entry name" value="WH_DNA-bd_sf"/>
</dbReference>
<dbReference type="InterPro" id="IPR036388">
    <property type="entry name" value="WH-like_DNA-bd_sf"/>
</dbReference>
<reference evidence="4 5" key="1">
    <citation type="submission" date="2017-12" db="EMBL/GenBank/DDBJ databases">
        <title>Phylogenetic diversity of female urinary microbiome.</title>
        <authorList>
            <person name="Thomas-White K."/>
            <person name="Wolfe A.J."/>
        </authorList>
    </citation>
    <scope>NUCLEOTIDE SEQUENCE [LARGE SCALE GENOMIC DNA]</scope>
    <source>
        <strain evidence="4 5">UMB0402</strain>
    </source>
</reference>
<keyword evidence="1" id="KW-0805">Transcription regulation</keyword>
<protein>
    <submittedName>
        <fullName evidence="4">MarR family transcriptional regulator</fullName>
    </submittedName>
</protein>
<dbReference type="GO" id="GO:0006950">
    <property type="term" value="P:response to stress"/>
    <property type="evidence" value="ECO:0007669"/>
    <property type="project" value="TreeGrafter"/>
</dbReference>
<evidence type="ECO:0000313" key="4">
    <source>
        <dbReference type="EMBL" id="PKY72418.1"/>
    </source>
</evidence>
<dbReference type="SMART" id="SM00347">
    <property type="entry name" value="HTH_MARR"/>
    <property type="match status" value="1"/>
</dbReference>
<dbReference type="EMBL" id="PKKO01000003">
    <property type="protein sequence ID" value="PKY72418.1"/>
    <property type="molecule type" value="Genomic_DNA"/>
</dbReference>
<dbReference type="GO" id="GO:0003700">
    <property type="term" value="F:DNA-binding transcription factor activity"/>
    <property type="evidence" value="ECO:0007669"/>
    <property type="project" value="InterPro"/>
</dbReference>
<dbReference type="PROSITE" id="PS50995">
    <property type="entry name" value="HTH_MARR_2"/>
    <property type="match status" value="1"/>
</dbReference>
<dbReference type="AlphaFoldDB" id="A0A2I1IMQ9"/>
<dbReference type="InterPro" id="IPR000835">
    <property type="entry name" value="HTH_MarR-typ"/>
</dbReference>
<dbReference type="SUPFAM" id="SSF46785">
    <property type="entry name" value="Winged helix' DNA-binding domain"/>
    <property type="match status" value="1"/>
</dbReference>
<evidence type="ECO:0000313" key="5">
    <source>
        <dbReference type="Proteomes" id="UP000235122"/>
    </source>
</evidence>
<dbReference type="GeneID" id="35865930"/>
<dbReference type="Pfam" id="PF12802">
    <property type="entry name" value="MarR_2"/>
    <property type="match status" value="1"/>
</dbReference>
<gene>
    <name evidence="4" type="ORF">CYJ19_06130</name>
</gene>
<keyword evidence="2" id="KW-0804">Transcription</keyword>
<dbReference type="STRING" id="33007.HMPREF3198_01110"/>
<keyword evidence="5" id="KW-1185">Reference proteome</keyword>
<evidence type="ECO:0000256" key="1">
    <source>
        <dbReference type="ARBA" id="ARBA00023015"/>
    </source>
</evidence>
<dbReference type="PANTHER" id="PTHR33164:SF56">
    <property type="entry name" value="HTH-TYPE TRANSCRIPTIONAL REGULATOR MHQR"/>
    <property type="match status" value="1"/>
</dbReference>
<dbReference type="PRINTS" id="PR00598">
    <property type="entry name" value="HTHMARR"/>
</dbReference>
<feature type="domain" description="HTH marR-type" evidence="3">
    <location>
        <begin position="5"/>
        <end position="139"/>
    </location>
</feature>
<evidence type="ECO:0000259" key="3">
    <source>
        <dbReference type="PROSITE" id="PS50995"/>
    </source>
</evidence>
<accession>A0A2I1IMQ9</accession>
<dbReference type="InterPro" id="IPR039422">
    <property type="entry name" value="MarR/SlyA-like"/>
</dbReference>
<dbReference type="PANTHER" id="PTHR33164">
    <property type="entry name" value="TRANSCRIPTIONAL REGULATOR, MARR FAMILY"/>
    <property type="match status" value="1"/>
</dbReference>
<proteinExistence type="predicted"/>
<dbReference type="Gene3D" id="1.10.10.10">
    <property type="entry name" value="Winged helix-like DNA-binding domain superfamily/Winged helix DNA-binding domain"/>
    <property type="match status" value="1"/>
</dbReference>
<organism evidence="4 5">
    <name type="scientific">Winkia neuii</name>
    <dbReference type="NCBI Taxonomy" id="33007"/>
    <lineage>
        <taxon>Bacteria</taxon>
        <taxon>Bacillati</taxon>
        <taxon>Actinomycetota</taxon>
        <taxon>Actinomycetes</taxon>
        <taxon>Actinomycetales</taxon>
        <taxon>Actinomycetaceae</taxon>
        <taxon>Winkia</taxon>
    </lineage>
</organism>
<evidence type="ECO:0000256" key="2">
    <source>
        <dbReference type="ARBA" id="ARBA00023163"/>
    </source>
</evidence>
<comment type="caution">
    <text evidence="4">The sequence shown here is derived from an EMBL/GenBank/DDBJ whole genome shotgun (WGS) entry which is preliminary data.</text>
</comment>
<dbReference type="Proteomes" id="UP000235122">
    <property type="component" value="Unassembled WGS sequence"/>
</dbReference>
<sequence length="141" mass="15605">METTAAHIAALIRHIAIAHRAKANAWIADSDLTPEQAFALGYVIENHEDGVIARDLADVTRTKPASVASLVKGMESRGIVTRAPSPRDSRVKLLHPTKKGEELYQDFQNDLKRADEEVFGVLPKEDQDTLVKLLNQLLNNL</sequence>